<feature type="region of interest" description="Disordered" evidence="5">
    <location>
        <begin position="1"/>
        <end position="30"/>
    </location>
</feature>
<feature type="transmembrane region" description="Helical" evidence="6">
    <location>
        <begin position="50"/>
        <end position="71"/>
    </location>
</feature>
<accession>A0A0G2J5G5</accession>
<keyword evidence="3 6" id="KW-1133">Transmembrane helix</keyword>
<feature type="transmembrane region" description="Helical" evidence="6">
    <location>
        <begin position="212"/>
        <end position="234"/>
    </location>
</feature>
<feature type="transmembrane region" description="Helical" evidence="6">
    <location>
        <begin position="549"/>
        <end position="569"/>
    </location>
</feature>
<dbReference type="GO" id="GO:0015179">
    <property type="term" value="F:L-amino acid transmembrane transporter activity"/>
    <property type="evidence" value="ECO:0007669"/>
    <property type="project" value="TreeGrafter"/>
</dbReference>
<comment type="caution">
    <text evidence="7">The sequence shown here is derived from an EMBL/GenBank/DDBJ whole genome shotgun (WGS) entry which is preliminary data.</text>
</comment>
<feature type="transmembrane region" description="Helical" evidence="6">
    <location>
        <begin position="141"/>
        <end position="160"/>
    </location>
</feature>
<feature type="transmembrane region" description="Helical" evidence="6">
    <location>
        <begin position="180"/>
        <end position="200"/>
    </location>
</feature>
<dbReference type="Gene3D" id="1.20.1740.10">
    <property type="entry name" value="Amino acid/polyamine transporter I"/>
    <property type="match status" value="1"/>
</dbReference>
<evidence type="ECO:0000256" key="6">
    <source>
        <dbReference type="SAM" id="Phobius"/>
    </source>
</evidence>
<organism evidence="7 8">
    <name type="scientific">[Emmonsia] crescens</name>
    <dbReference type="NCBI Taxonomy" id="73230"/>
    <lineage>
        <taxon>Eukaryota</taxon>
        <taxon>Fungi</taxon>
        <taxon>Dikarya</taxon>
        <taxon>Ascomycota</taxon>
        <taxon>Pezizomycotina</taxon>
        <taxon>Eurotiomycetes</taxon>
        <taxon>Eurotiomycetidae</taxon>
        <taxon>Onygenales</taxon>
        <taxon>Ajellomycetaceae</taxon>
        <taxon>Emergomyces</taxon>
    </lineage>
</organism>
<evidence type="ECO:0000256" key="2">
    <source>
        <dbReference type="ARBA" id="ARBA00022692"/>
    </source>
</evidence>
<evidence type="ECO:0008006" key="9">
    <source>
        <dbReference type="Google" id="ProtNLM"/>
    </source>
</evidence>
<feature type="transmembrane region" description="Helical" evidence="6">
    <location>
        <begin position="468"/>
        <end position="488"/>
    </location>
</feature>
<feature type="compositionally biased region" description="Basic and acidic residues" evidence="5">
    <location>
        <begin position="13"/>
        <end position="26"/>
    </location>
</feature>
<feature type="transmembrane region" description="Helical" evidence="6">
    <location>
        <begin position="509"/>
        <end position="529"/>
    </location>
</feature>
<evidence type="ECO:0000313" key="8">
    <source>
        <dbReference type="Proteomes" id="UP000034164"/>
    </source>
</evidence>
<dbReference type="OrthoDB" id="5982228at2759"/>
<evidence type="ECO:0000256" key="4">
    <source>
        <dbReference type="ARBA" id="ARBA00023136"/>
    </source>
</evidence>
<sequence length="653" mass="72601">MTMTMALNGDPPRISDSDSDRFRPDDFDNDPNAIVTNAPEEPFRLGRLDVGCLVINRMIGTGIFSSVGLVVQGTRSIGVSLLFWFFGVIYCLAGVHLYIEYGLSIPRRHFEGVEQGIPRSGGDLNYLQYVYRKPRYRKGTVLLSVTTFGTVFIMFGNVAGNCVNFAVKALQASDVEVTNGAVRGISVAVALFTCFIHTLSRRGGILLSNIFAMVKLSMLFLIVIAAIVAATGAFPQTESVATENFDSKNSFHEASTQVNDYANAFLLIIFTFSGFEQPNYVLGEISRPRRNFPISMITAVSIVGTLYMAVNIAYMAIVPKADQLNAQMNLAERFFELTFGTLNAGNNTGQRIFNAFLAISSFGNIVVMTYTAARVKQEIAKEGILPFPKFFAKNRDFSFGRLLRWAHRRPTIARLFGRILKSPWFAPEHHSEKTPVGALMLHFTSCFVLIMSTYSVEPNDTYRLLSKVYTYAVHAFFGALLAVGILYLRLSSKEGWRKKAVGINPQLSVISAIIYLFGSLFPVIVSWVEPSGEFKRFSDTTIKWYLVPLLSWSAIAFGALWWLGFLAVAKRTEKRNGTVFTIQREPTFERDPPLDGPPIQVNETVYLAWVAKENLSDAQDSGSGQDDFASHDFANGDFAGTNAMTDFDHHLTR</sequence>
<feature type="transmembrane region" description="Helical" evidence="6">
    <location>
        <begin position="77"/>
        <end position="99"/>
    </location>
</feature>
<gene>
    <name evidence="7" type="ORF">EMCG_07555</name>
</gene>
<protein>
    <recommendedName>
        <fullName evidence="9">Amino acid permease/ SLC12A domain-containing protein</fullName>
    </recommendedName>
</protein>
<dbReference type="VEuPathDB" id="FungiDB:EMCG_07555"/>
<feature type="transmembrane region" description="Helical" evidence="6">
    <location>
        <begin position="436"/>
        <end position="456"/>
    </location>
</feature>
<dbReference type="PANTHER" id="PTHR11785">
    <property type="entry name" value="AMINO ACID TRANSPORTER"/>
    <property type="match status" value="1"/>
</dbReference>
<feature type="transmembrane region" description="Helical" evidence="6">
    <location>
        <begin position="352"/>
        <end position="373"/>
    </location>
</feature>
<comment type="subcellular location">
    <subcellularLocation>
        <location evidence="1">Membrane</location>
        <topology evidence="1">Multi-pass membrane protein</topology>
    </subcellularLocation>
</comment>
<dbReference type="EMBL" id="LCZI01000412">
    <property type="protein sequence ID" value="KKZ66724.1"/>
    <property type="molecule type" value="Genomic_DNA"/>
</dbReference>
<evidence type="ECO:0000256" key="3">
    <source>
        <dbReference type="ARBA" id="ARBA00022989"/>
    </source>
</evidence>
<dbReference type="AlphaFoldDB" id="A0A0G2J5G5"/>
<dbReference type="GO" id="GO:0016020">
    <property type="term" value="C:membrane"/>
    <property type="evidence" value="ECO:0007669"/>
    <property type="project" value="UniProtKB-SubCell"/>
</dbReference>
<keyword evidence="2 6" id="KW-0812">Transmembrane</keyword>
<dbReference type="Pfam" id="PF13520">
    <property type="entry name" value="AA_permease_2"/>
    <property type="match status" value="1"/>
</dbReference>
<evidence type="ECO:0000256" key="1">
    <source>
        <dbReference type="ARBA" id="ARBA00004141"/>
    </source>
</evidence>
<dbReference type="PANTHER" id="PTHR11785:SF382">
    <property type="entry name" value="LOW-AFFINITY METHIONINE PERMEASE"/>
    <property type="match status" value="1"/>
</dbReference>
<dbReference type="Proteomes" id="UP000034164">
    <property type="component" value="Unassembled WGS sequence"/>
</dbReference>
<feature type="transmembrane region" description="Helical" evidence="6">
    <location>
        <begin position="294"/>
        <end position="317"/>
    </location>
</feature>
<dbReference type="InterPro" id="IPR050598">
    <property type="entry name" value="AminoAcid_Transporter"/>
</dbReference>
<keyword evidence="4 6" id="KW-0472">Membrane</keyword>
<name>A0A0G2J5G5_9EURO</name>
<reference evidence="8" key="1">
    <citation type="journal article" date="2015" name="PLoS Genet.">
        <title>The dynamic genome and transcriptome of the human fungal pathogen Blastomyces and close relative Emmonsia.</title>
        <authorList>
            <person name="Munoz J.F."/>
            <person name="Gauthier G.M."/>
            <person name="Desjardins C.A."/>
            <person name="Gallo J.E."/>
            <person name="Holder J."/>
            <person name="Sullivan T.D."/>
            <person name="Marty A.J."/>
            <person name="Carmen J.C."/>
            <person name="Chen Z."/>
            <person name="Ding L."/>
            <person name="Gujja S."/>
            <person name="Magrini V."/>
            <person name="Misas E."/>
            <person name="Mitreva M."/>
            <person name="Priest M."/>
            <person name="Saif S."/>
            <person name="Whiston E.A."/>
            <person name="Young S."/>
            <person name="Zeng Q."/>
            <person name="Goldman W.E."/>
            <person name="Mardis E.R."/>
            <person name="Taylor J.W."/>
            <person name="McEwen J.G."/>
            <person name="Clay O.K."/>
            <person name="Klein B.S."/>
            <person name="Cuomo C.A."/>
        </authorList>
    </citation>
    <scope>NUCLEOTIDE SEQUENCE [LARGE SCALE GENOMIC DNA]</scope>
    <source>
        <strain evidence="8">UAMH 3008</strain>
    </source>
</reference>
<dbReference type="InterPro" id="IPR002293">
    <property type="entry name" value="AA/rel_permease1"/>
</dbReference>
<feature type="transmembrane region" description="Helical" evidence="6">
    <location>
        <begin position="261"/>
        <end position="282"/>
    </location>
</feature>
<evidence type="ECO:0000313" key="7">
    <source>
        <dbReference type="EMBL" id="KKZ66724.1"/>
    </source>
</evidence>
<proteinExistence type="predicted"/>
<evidence type="ECO:0000256" key="5">
    <source>
        <dbReference type="SAM" id="MobiDB-lite"/>
    </source>
</evidence>